<keyword evidence="4" id="KW-1185">Reference proteome</keyword>
<dbReference type="Proteomes" id="UP001163046">
    <property type="component" value="Unassembled WGS sequence"/>
</dbReference>
<comment type="caution">
    <text evidence="3">The sequence shown here is derived from an EMBL/GenBank/DDBJ whole genome shotgun (WGS) entry which is preliminary data.</text>
</comment>
<feature type="compositionally biased region" description="Basic and acidic residues" evidence="1">
    <location>
        <begin position="349"/>
        <end position="360"/>
    </location>
</feature>
<dbReference type="Gene3D" id="3.90.320.10">
    <property type="match status" value="1"/>
</dbReference>
<proteinExistence type="predicted"/>
<feature type="domain" description="YqaJ viral recombinase" evidence="2">
    <location>
        <begin position="10"/>
        <end position="122"/>
    </location>
</feature>
<sequence length="559" mass="62575">MYQLTSVSEDWRALRVGVTTASKAPALLGFCGIKEFDNAWFAIKNKIDESVLNPKRAKLPNFIRGKHEETNAIQQFCSDSKSVVIQCGYFKHPSDERFGASPGGISIGQDSFLVEIKTRSLPNKKTTGEVKPRGKTSENGSYANPITSRFAVKYLILVADLFEPKCLLSINSSPRYKLVDSGQLLNIKCHFLQENGTIPPMLWKDRRISVAFLTSALPAFNKYWSLVEQEDVITALISANSGTNFQLSIPFIDDINGPYSETEAVRRALELSAKENSKALGNFRCDDTNMPQPMIPRSSCNNPHPDLVILSDGMESDDSVDELNKTFQGLSSPSKDDRTSDSSLPCAIQDRKRQLYRESSESDSGSNSTSESLDSSPERYFFGRVLLVTYHHVINMCLAFFHGRTEPLTNEEVLEVMASQESRHLYSSIQVKTSFFLISTENMSPSDAAVDAMGVWKQMVRRRTYRNKAWKDLVKGRLLNQKNSSFHTYLFSTDSRESPVHLIYCHTVTVKQANRRTSRVNPSTMQLLKEETDCVTSARKAYHNVEKKVGGLTGASAVS</sequence>
<dbReference type="SUPFAM" id="SSF52980">
    <property type="entry name" value="Restriction endonuclease-like"/>
    <property type="match status" value="1"/>
</dbReference>
<protein>
    <recommendedName>
        <fullName evidence="2">YqaJ viral recombinase domain-containing protein</fullName>
    </recommendedName>
</protein>
<evidence type="ECO:0000256" key="1">
    <source>
        <dbReference type="SAM" id="MobiDB-lite"/>
    </source>
</evidence>
<name>A0A9W9YH98_9CNID</name>
<organism evidence="3 4">
    <name type="scientific">Desmophyllum pertusum</name>
    <dbReference type="NCBI Taxonomy" id="174260"/>
    <lineage>
        <taxon>Eukaryota</taxon>
        <taxon>Metazoa</taxon>
        <taxon>Cnidaria</taxon>
        <taxon>Anthozoa</taxon>
        <taxon>Hexacorallia</taxon>
        <taxon>Scleractinia</taxon>
        <taxon>Caryophylliina</taxon>
        <taxon>Caryophylliidae</taxon>
        <taxon>Desmophyllum</taxon>
    </lineage>
</organism>
<feature type="region of interest" description="Disordered" evidence="1">
    <location>
        <begin position="281"/>
        <end position="375"/>
    </location>
</feature>
<reference evidence="3" key="1">
    <citation type="submission" date="2023-01" db="EMBL/GenBank/DDBJ databases">
        <title>Genome assembly of the deep-sea coral Lophelia pertusa.</title>
        <authorList>
            <person name="Herrera S."/>
            <person name="Cordes E."/>
        </authorList>
    </citation>
    <scope>NUCLEOTIDE SEQUENCE</scope>
    <source>
        <strain evidence="3">USNM1676648</strain>
        <tissue evidence="3">Polyp</tissue>
    </source>
</reference>
<evidence type="ECO:0000313" key="4">
    <source>
        <dbReference type="Proteomes" id="UP001163046"/>
    </source>
</evidence>
<dbReference type="OrthoDB" id="5976059at2759"/>
<gene>
    <name evidence="3" type="ORF">OS493_039131</name>
</gene>
<dbReference type="GO" id="GO:0006281">
    <property type="term" value="P:DNA repair"/>
    <property type="evidence" value="ECO:0007669"/>
    <property type="project" value="UniProtKB-ARBA"/>
</dbReference>
<dbReference type="InterPro" id="IPR019080">
    <property type="entry name" value="YqaJ_viral_recombinase"/>
</dbReference>
<dbReference type="EMBL" id="MU827457">
    <property type="protein sequence ID" value="KAJ7348772.1"/>
    <property type="molecule type" value="Genomic_DNA"/>
</dbReference>
<feature type="compositionally biased region" description="Low complexity" evidence="1">
    <location>
        <begin position="362"/>
        <end position="375"/>
    </location>
</feature>
<dbReference type="InterPro" id="IPR011335">
    <property type="entry name" value="Restrct_endonuc-II-like"/>
</dbReference>
<dbReference type="AlphaFoldDB" id="A0A9W9YH98"/>
<evidence type="ECO:0000259" key="2">
    <source>
        <dbReference type="Pfam" id="PF09588"/>
    </source>
</evidence>
<accession>A0A9W9YH98</accession>
<dbReference type="InterPro" id="IPR011604">
    <property type="entry name" value="PDDEXK-like_dom_sf"/>
</dbReference>
<dbReference type="Pfam" id="PF09588">
    <property type="entry name" value="YqaJ"/>
    <property type="match status" value="1"/>
</dbReference>
<evidence type="ECO:0000313" key="3">
    <source>
        <dbReference type="EMBL" id="KAJ7348772.1"/>
    </source>
</evidence>